<accession>A0ABT8QWZ9</accession>
<protein>
    <recommendedName>
        <fullName evidence="1">ABC-three component systems C-terminal domain-containing protein</fullName>
    </recommendedName>
</protein>
<evidence type="ECO:0000313" key="3">
    <source>
        <dbReference type="Proteomes" id="UP001176021"/>
    </source>
</evidence>
<dbReference type="Proteomes" id="UP001176021">
    <property type="component" value="Unassembled WGS sequence"/>
</dbReference>
<comment type="caution">
    <text evidence="2">The sequence shown here is derived from an EMBL/GenBank/DDBJ whole genome shotgun (WGS) entry which is preliminary data.</text>
</comment>
<feature type="domain" description="ABC-three component systems C-terminal" evidence="1">
    <location>
        <begin position="122"/>
        <end position="366"/>
    </location>
</feature>
<organism evidence="2 3">
    <name type="scientific">Desulfosporosinus nitroreducens</name>
    <dbReference type="NCBI Taxonomy" id="2018668"/>
    <lineage>
        <taxon>Bacteria</taxon>
        <taxon>Bacillati</taxon>
        <taxon>Bacillota</taxon>
        <taxon>Clostridia</taxon>
        <taxon>Eubacteriales</taxon>
        <taxon>Desulfitobacteriaceae</taxon>
        <taxon>Desulfosporosinus</taxon>
    </lineage>
</organism>
<proteinExistence type="predicted"/>
<reference evidence="2" key="1">
    <citation type="submission" date="2022-05" db="EMBL/GenBank/DDBJ databases">
        <title>Expanded diversity of anoxic marine methylotrophy in a Black Sea sulfate reducing microorganism.</title>
        <authorList>
            <person name="Fischer P.Q."/>
            <person name="Stams A.J.M."/>
            <person name="Villanueva L."/>
            <person name="Sousa D.Z."/>
        </authorList>
    </citation>
    <scope>NUCLEOTIDE SEQUENCE</scope>
    <source>
        <strain evidence="2">P130</strain>
    </source>
</reference>
<keyword evidence="3" id="KW-1185">Reference proteome</keyword>
<name>A0ABT8QWZ9_9FIRM</name>
<dbReference type="InterPro" id="IPR046920">
    <property type="entry name" value="ABC-3C_CTD1"/>
</dbReference>
<sequence length="429" mass="48968">MGRKKRGNDAIPTWSGFNYQGKAMLLNILNKINELLPLDIKEYIVEIERQEDFVIICNGQSQSFCQVKATLSKSKWSAYSEALDKLLEHRNKSDNPTAKCIFIVAKEITDWNDKSNTYSSEIEIFKHSGKIVDICDVKQSILSEIKLFNRNNGHPIGHEEVIYGELCLFLDYKVAEMHTQSYKKRKYKIKLLDFVDVITKALQQQQARQEFYVKERVFEHVTQTLQNSLSEICQYKCGKTLSNCEVSCAAKTAFLNMIKLPNLPKYCKVINPDRIDGWENELQYVANMPGDKISSAIYPVFYESRTPEKVDENGDVVYLHTAYCQAEKQYIIPTLLDLSSCCNYGTNSLQNTFQSIKNNKEILDVLEGSGITAIPGYWGGSLSQADICTSWKNAAEDEPDNINNFYRGIEIISIAELLEVFRHGGNKDK</sequence>
<dbReference type="EMBL" id="JAMJEV010000035">
    <property type="protein sequence ID" value="MDO0825867.1"/>
    <property type="molecule type" value="Genomic_DNA"/>
</dbReference>
<evidence type="ECO:0000313" key="2">
    <source>
        <dbReference type="EMBL" id="MDO0825867.1"/>
    </source>
</evidence>
<dbReference type="RefSeq" id="WP_302050276.1">
    <property type="nucleotide sequence ID" value="NZ_JAMJEV010000035.1"/>
</dbReference>
<gene>
    <name evidence="2" type="ORF">M8H41_23975</name>
</gene>
<dbReference type="Pfam" id="PF20276">
    <property type="entry name" value="CTD1"/>
    <property type="match status" value="1"/>
</dbReference>
<evidence type="ECO:0000259" key="1">
    <source>
        <dbReference type="Pfam" id="PF20276"/>
    </source>
</evidence>